<protein>
    <recommendedName>
        <fullName evidence="3">Polymerase/histidinol phosphatase N-terminal domain-containing protein</fullName>
    </recommendedName>
</protein>
<dbReference type="KEGG" id="hth:HTH_1054"/>
<feature type="domain" description="Polymerase/histidinol phosphatase N-terminal" evidence="3">
    <location>
        <begin position="43"/>
        <end position="124"/>
    </location>
</feature>
<proteinExistence type="predicted"/>
<feature type="compositionally biased region" description="Basic and acidic residues" evidence="1">
    <location>
        <begin position="346"/>
        <end position="356"/>
    </location>
</feature>
<dbReference type="SMART" id="SM00481">
    <property type="entry name" value="POLIIIAc"/>
    <property type="match status" value="1"/>
</dbReference>
<dbReference type="SUPFAM" id="SSF89550">
    <property type="entry name" value="PHP domain-like"/>
    <property type="match status" value="1"/>
</dbReference>
<evidence type="ECO:0000256" key="1">
    <source>
        <dbReference type="SAM" id="MobiDB-lite"/>
    </source>
</evidence>
<name>D3DI60_HYDTT</name>
<dbReference type="RefSeq" id="WP_012963692.1">
    <property type="nucleotide sequence ID" value="NC_013799.1"/>
</dbReference>
<accession>D3DI60</accession>
<dbReference type="InterPro" id="IPR003141">
    <property type="entry name" value="Pol/His_phosphatase_N"/>
</dbReference>
<dbReference type="eggNOG" id="COG0613">
    <property type="taxonomic scope" value="Bacteria"/>
</dbReference>
<evidence type="ECO:0000256" key="2">
    <source>
        <dbReference type="SAM" id="Phobius"/>
    </source>
</evidence>
<dbReference type="Proteomes" id="UP000002574">
    <property type="component" value="Chromosome"/>
</dbReference>
<gene>
    <name evidence="4" type="ordered locus">HTH_1054</name>
</gene>
<dbReference type="STRING" id="608538.HTH_1054"/>
<evidence type="ECO:0000313" key="4">
    <source>
        <dbReference type="EMBL" id="BAI69512.1"/>
    </source>
</evidence>
<dbReference type="PATRIC" id="fig|608538.5.peg.1070"/>
<evidence type="ECO:0000259" key="3">
    <source>
        <dbReference type="SMART" id="SM00481"/>
    </source>
</evidence>
<dbReference type="InterPro" id="IPR016195">
    <property type="entry name" value="Pol/histidinol_Pase-like"/>
</dbReference>
<dbReference type="EMBL" id="AP011112">
    <property type="protein sequence ID" value="BAI69512.1"/>
    <property type="molecule type" value="Genomic_DNA"/>
</dbReference>
<sequence>MSWFFVGFTLLYIGFLVLYPFRWAKARKLTPAYSLPDFYVYSYEFHLHTQFSYDSLGKPEDVIASMQAQDIDFVIVTDHDNDTIKNFLSSDRLLAGIERKINGERGEILGDLIEVDGLKVIAHPFKEKYRWKLSRDKNYFVEAIDLKDALLESKFRLFLFLIPALFLYPFLKERALALLRKVIDLENIAERYIKDGWENPVVGGLDHHVKIYIREVGLRFLFPHYRHSFALMRNFLLSDRKVENSKDFIDAVKKNLSVVSFCDKPSFVWVEGKDLYIQTPYENTLVFLQGAQELCFDGSCAFAKLPTGVYVIYSYRYLFKLGRLYLGLSPLFFTAVEVGNGGKTSARGDKTEDTSKGKKQSSCPEGF</sequence>
<keyword evidence="2" id="KW-0472">Membrane</keyword>
<dbReference type="AlphaFoldDB" id="D3DI60"/>
<evidence type="ECO:0000313" key="5">
    <source>
        <dbReference type="Proteomes" id="UP000002574"/>
    </source>
</evidence>
<keyword evidence="2" id="KW-0812">Transmembrane</keyword>
<reference evidence="4 5" key="1">
    <citation type="journal article" date="2010" name="J. Bacteriol.">
        <title>Complete genome sequence of the thermophilic, obligately chemolithoautotrophic hydrogen-oxidizing bacterium Hydrogenobacter thermophilus TK-6.</title>
        <authorList>
            <person name="Arai H."/>
            <person name="Kanbe H."/>
            <person name="Ishii M."/>
            <person name="Igarashi Y."/>
        </authorList>
    </citation>
    <scope>NUCLEOTIDE SEQUENCE [LARGE SCALE GENOMIC DNA]</scope>
    <source>
        <strain evidence="5">DSM 6534 / IAM 12695 / TK-6 [Tokyo]</strain>
    </source>
</reference>
<feature type="region of interest" description="Disordered" evidence="1">
    <location>
        <begin position="342"/>
        <end position="367"/>
    </location>
</feature>
<dbReference type="KEGG" id="hte:Hydth_1048"/>
<keyword evidence="2" id="KW-1133">Transmembrane helix</keyword>
<feature type="transmembrane region" description="Helical" evidence="2">
    <location>
        <begin position="6"/>
        <end position="24"/>
    </location>
</feature>
<organism evidence="4 5">
    <name type="scientific">Hydrogenobacter thermophilus (strain DSM 6534 / IAM 12695 / TK-6)</name>
    <dbReference type="NCBI Taxonomy" id="608538"/>
    <lineage>
        <taxon>Bacteria</taxon>
        <taxon>Pseudomonadati</taxon>
        <taxon>Aquificota</taxon>
        <taxon>Aquificia</taxon>
        <taxon>Aquificales</taxon>
        <taxon>Aquificaceae</taxon>
        <taxon>Hydrogenobacter</taxon>
    </lineage>
</organism>
<dbReference type="OrthoDB" id="9997at2"/>
<dbReference type="CDD" id="cd07432">
    <property type="entry name" value="PHP_HisPPase"/>
    <property type="match status" value="1"/>
</dbReference>
<dbReference type="Gene3D" id="3.20.20.140">
    <property type="entry name" value="Metal-dependent hydrolases"/>
    <property type="match status" value="1"/>
</dbReference>
<keyword evidence="5" id="KW-1185">Reference proteome</keyword>